<sequence length="505" mass="58988">MNEFLSYYKINLNLSEDELDNFSNIIKTPLPCSFRIIKNNDIISKKLEEYPFVKKINFIENGYFVELSKKELREKKEFRKLLVSLVDCGMAYRQEMVSMLPVLFLDVQPDDAVLDMCAAPGSKTMQILEKIDKGILISNDINFNRLQVLKSFTNNIYKPHIITAHNAYQFPNTKLFDKILCDVPCTGDGTMRKNEDIMKKWNISGGIGMQKLQTKILKRGIELCKENGLIVYSTCSLNPVENEYVIQEVLKEGKIRIEQVSPKFKHSEGLVQWEVSKNFKSDGNEELKKCVRVYPHHLNSGGFFFCVLRRIYNNVEKEINNKNSLDAKKEKDLQKYDIEITEGINVNDIILKPIKPEIKNLIEEQYEIKIDEILVATEEKNLYLLYKKMLEYINSKLKIYSIGNKSIILNKFDVISYRIKNYNLIQNPIEISKEDFEILVEKEEIELKYLKVRPNKGMGVLCYNGIDLTIWSNDKKIKTFINKEHRKCYSLLFCFENNDIKTSLE</sequence>
<evidence type="ECO:0000256" key="1">
    <source>
        <dbReference type="ARBA" id="ARBA00007494"/>
    </source>
</evidence>
<gene>
    <name evidence="8" type="ORF">SLOPH_2127</name>
</gene>
<dbReference type="VEuPathDB" id="MicrosporidiaDB:SLOPH_2127"/>
<evidence type="ECO:0000256" key="6">
    <source>
        <dbReference type="PROSITE-ProRule" id="PRU01023"/>
    </source>
</evidence>
<comment type="similarity">
    <text evidence="1 6">Belongs to the class I-like SAM-binding methyltransferase superfamily. RsmB/NOP family.</text>
</comment>
<dbReference type="PANTHER" id="PTHR22808:SF1">
    <property type="entry name" value="RNA CYTOSINE-C(5)-METHYLTRANSFERASE NSUN2-RELATED"/>
    <property type="match status" value="1"/>
</dbReference>
<dbReference type="FunCoup" id="S7W7E8">
    <property type="interactions" value="338"/>
</dbReference>
<dbReference type="HOGENOM" id="CLU_005316_4_3_1"/>
<dbReference type="OrthoDB" id="6093671at2759"/>
<dbReference type="Proteomes" id="UP000014978">
    <property type="component" value="Unassembled WGS sequence"/>
</dbReference>
<feature type="binding site" evidence="6">
    <location>
        <position position="182"/>
    </location>
    <ligand>
        <name>S-adenosyl-L-methionine</name>
        <dbReference type="ChEBI" id="CHEBI:59789"/>
    </ligand>
</feature>
<evidence type="ECO:0000313" key="9">
    <source>
        <dbReference type="Proteomes" id="UP000014978"/>
    </source>
</evidence>
<keyword evidence="3 6" id="KW-0808">Transferase</keyword>
<dbReference type="AlphaFoldDB" id="S7W7E8"/>
<accession>S7W7E8</accession>
<organism evidence="8 9">
    <name type="scientific">Spraguea lophii (strain 42_110)</name>
    <name type="common">Microsporidian parasite</name>
    <dbReference type="NCBI Taxonomy" id="1358809"/>
    <lineage>
        <taxon>Eukaryota</taxon>
        <taxon>Fungi</taxon>
        <taxon>Fungi incertae sedis</taxon>
        <taxon>Microsporidia</taxon>
        <taxon>Spragueidae</taxon>
        <taxon>Spraguea</taxon>
    </lineage>
</organism>
<dbReference type="PRINTS" id="PR02008">
    <property type="entry name" value="RCMTFAMILY"/>
</dbReference>
<dbReference type="PANTHER" id="PTHR22808">
    <property type="entry name" value="NCL1 YEAST -RELATED NOL1/NOP2/FMU SUN DOMAIN-CONTAINING"/>
    <property type="match status" value="1"/>
</dbReference>
<dbReference type="InterPro" id="IPR018314">
    <property type="entry name" value="RsmB/NOL1/NOP2-like_CS"/>
</dbReference>
<feature type="active site" description="Nucleophile" evidence="6">
    <location>
        <position position="235"/>
    </location>
</feature>
<dbReference type="STRING" id="1358809.S7W7E8"/>
<name>S7W7E8_SPRLO</name>
<dbReference type="SUPFAM" id="SSF53335">
    <property type="entry name" value="S-adenosyl-L-methionine-dependent methyltransferases"/>
    <property type="match status" value="1"/>
</dbReference>
<keyword evidence="5 6" id="KW-0694">RNA-binding</keyword>
<dbReference type="InterPro" id="IPR049560">
    <property type="entry name" value="MeTrfase_RsmB-F_NOP2_cat"/>
</dbReference>
<comment type="caution">
    <text evidence="8">The sequence shown here is derived from an EMBL/GenBank/DDBJ whole genome shotgun (WGS) entry which is preliminary data.</text>
</comment>
<keyword evidence="4 6" id="KW-0949">S-adenosyl-L-methionine</keyword>
<dbReference type="InterPro" id="IPR001678">
    <property type="entry name" value="MeTrfase_RsmB-F_NOP2_dom"/>
</dbReference>
<keyword evidence="2 6" id="KW-0489">Methyltransferase</keyword>
<evidence type="ECO:0000259" key="7">
    <source>
        <dbReference type="PROSITE" id="PS51686"/>
    </source>
</evidence>
<proteinExistence type="inferred from homology"/>
<dbReference type="GO" id="GO:0001510">
    <property type="term" value="P:RNA methylation"/>
    <property type="evidence" value="ECO:0007669"/>
    <property type="project" value="InterPro"/>
</dbReference>
<dbReference type="Gene3D" id="3.40.50.150">
    <property type="entry name" value="Vaccinia Virus protein VP39"/>
    <property type="match status" value="1"/>
</dbReference>
<reference evidence="9" key="1">
    <citation type="journal article" date="2013" name="PLoS Genet.">
        <title>The genome of Spraguea lophii and the basis of host-microsporidian interactions.</title>
        <authorList>
            <person name="Campbell S.E."/>
            <person name="Williams T.A."/>
            <person name="Yousuf A."/>
            <person name="Soanes D.M."/>
            <person name="Paszkiewicz K.H."/>
            <person name="Williams B.A.P."/>
        </authorList>
    </citation>
    <scope>NUCLEOTIDE SEQUENCE [LARGE SCALE GENOMIC DNA]</scope>
    <source>
        <strain evidence="9">42_110</strain>
    </source>
</reference>
<dbReference type="EMBL" id="ATCN01000568">
    <property type="protein sequence ID" value="EPR78770.1"/>
    <property type="molecule type" value="Genomic_DNA"/>
</dbReference>
<evidence type="ECO:0000256" key="4">
    <source>
        <dbReference type="ARBA" id="ARBA00022691"/>
    </source>
</evidence>
<dbReference type="GO" id="GO:0008173">
    <property type="term" value="F:RNA methyltransferase activity"/>
    <property type="evidence" value="ECO:0007669"/>
    <property type="project" value="InterPro"/>
</dbReference>
<evidence type="ECO:0000256" key="5">
    <source>
        <dbReference type="ARBA" id="ARBA00022884"/>
    </source>
</evidence>
<keyword evidence="9" id="KW-1185">Reference proteome</keyword>
<dbReference type="PROSITE" id="PS51686">
    <property type="entry name" value="SAM_MT_RSMB_NOP"/>
    <property type="match status" value="1"/>
</dbReference>
<feature type="binding site" evidence="6">
    <location>
        <begin position="117"/>
        <end position="123"/>
    </location>
    <ligand>
        <name>S-adenosyl-L-methionine</name>
        <dbReference type="ChEBI" id="CHEBI:59789"/>
    </ligand>
</feature>
<evidence type="ECO:0000256" key="2">
    <source>
        <dbReference type="ARBA" id="ARBA00022603"/>
    </source>
</evidence>
<dbReference type="InterPro" id="IPR029063">
    <property type="entry name" value="SAM-dependent_MTases_sf"/>
</dbReference>
<dbReference type="PROSITE" id="PS01153">
    <property type="entry name" value="NOL1_NOP2_SUN"/>
    <property type="match status" value="1"/>
</dbReference>
<feature type="binding site" evidence="6">
    <location>
        <position position="140"/>
    </location>
    <ligand>
        <name>S-adenosyl-L-methionine</name>
        <dbReference type="ChEBI" id="CHEBI:59789"/>
    </ligand>
</feature>
<dbReference type="InParanoid" id="S7W7E8"/>
<evidence type="ECO:0000256" key="3">
    <source>
        <dbReference type="ARBA" id="ARBA00022679"/>
    </source>
</evidence>
<dbReference type="InterPro" id="IPR023267">
    <property type="entry name" value="RCMT"/>
</dbReference>
<comment type="caution">
    <text evidence="6">Lacks conserved residue(s) required for the propagation of feature annotation.</text>
</comment>
<dbReference type="Pfam" id="PF01189">
    <property type="entry name" value="Methyltr_RsmB-F"/>
    <property type="match status" value="1"/>
</dbReference>
<feature type="domain" description="SAM-dependent MTase RsmB/NOP-type" evidence="7">
    <location>
        <begin position="22"/>
        <end position="311"/>
    </location>
</feature>
<protein>
    <submittedName>
        <fullName evidence="8">Methytransferase</fullName>
    </submittedName>
</protein>
<evidence type="ECO:0000313" key="8">
    <source>
        <dbReference type="EMBL" id="EPR78770.1"/>
    </source>
</evidence>
<dbReference type="GO" id="GO:0003723">
    <property type="term" value="F:RNA binding"/>
    <property type="evidence" value="ECO:0007669"/>
    <property type="project" value="UniProtKB-UniRule"/>
</dbReference>